<evidence type="ECO:0000256" key="12">
    <source>
        <dbReference type="ARBA" id="ARBA00048870"/>
    </source>
</evidence>
<evidence type="ECO:0000256" key="11">
    <source>
        <dbReference type="ARBA" id="ARBA00042831"/>
    </source>
</evidence>
<dbReference type="Gene3D" id="3.40.50.720">
    <property type="entry name" value="NAD(P)-binding Rossmann-like Domain"/>
    <property type="match status" value="1"/>
</dbReference>
<dbReference type="PANTHER" id="PTHR10366:SF563">
    <property type="entry name" value="CINNAMOYL-COA REDUCTASE 16"/>
    <property type="match status" value="1"/>
</dbReference>
<gene>
    <name evidence="15" type="ORF">STAS_07225</name>
</gene>
<dbReference type="InterPro" id="IPR050425">
    <property type="entry name" value="NAD(P)_dehydrat-like"/>
</dbReference>
<sequence length="331" mass="36678">MVVKSEKGRVCVTGGTGFLGSWMVKRLLEDGYQVNTTSRIDPERKRDISYLTSLPGAAERLKIFNADLDKPETFGPAIEGCIGLFHMAHPLDFQEKEPEDVKVHRVTTGMRAILGACADAKTVRRVVYTSSISAAAGTTKRGPSGLLDESCWTDVDFVRSQKAFGGPYMVTKTLAERAAVECANELGLDLVCVVPTWVTGPFICPHLPDSVYVSMALIFGDKAHYQHVKDTSLIHVDDVARAHIHLFEYSEAKGRYICAAVEFTIEKLSEFISARYPEYKMPDPESWKDIIPLKFSGLSTKKLEETGFKYENGLAEMFDGAIKSCKEKGFL</sequence>
<proteinExistence type="inferred from homology"/>
<comment type="similarity">
    <text evidence="5">Belongs to the NAD(P)-dependent epimerase/dehydratase family. Dihydroflavonol-4-reductase subfamily.</text>
</comment>
<dbReference type="PANTHER" id="PTHR10366">
    <property type="entry name" value="NAD DEPENDENT EPIMERASE/DEHYDRATASE"/>
    <property type="match status" value="1"/>
</dbReference>
<comment type="caution">
    <text evidence="15">The sequence shown here is derived from an EMBL/GenBank/DDBJ whole genome shotgun (WGS) entry which is preliminary data.</text>
</comment>
<evidence type="ECO:0000256" key="5">
    <source>
        <dbReference type="ARBA" id="ARBA00023445"/>
    </source>
</evidence>
<dbReference type="InterPro" id="IPR036291">
    <property type="entry name" value="NAD(P)-bd_dom_sf"/>
</dbReference>
<comment type="function">
    <text evidence="6">Bifunctional enzyme involved in flavonoid metabolism.</text>
</comment>
<evidence type="ECO:0000259" key="14">
    <source>
        <dbReference type="Pfam" id="PF01370"/>
    </source>
</evidence>
<evidence type="ECO:0000256" key="13">
    <source>
        <dbReference type="ARBA" id="ARBA00049132"/>
    </source>
</evidence>
<organism evidence="15 16">
    <name type="scientific">Striga asiatica</name>
    <name type="common">Asiatic witchweed</name>
    <name type="synonym">Buchnera asiatica</name>
    <dbReference type="NCBI Taxonomy" id="4170"/>
    <lineage>
        <taxon>Eukaryota</taxon>
        <taxon>Viridiplantae</taxon>
        <taxon>Streptophyta</taxon>
        <taxon>Embryophyta</taxon>
        <taxon>Tracheophyta</taxon>
        <taxon>Spermatophyta</taxon>
        <taxon>Magnoliopsida</taxon>
        <taxon>eudicotyledons</taxon>
        <taxon>Gunneridae</taxon>
        <taxon>Pentapetalae</taxon>
        <taxon>asterids</taxon>
        <taxon>lamiids</taxon>
        <taxon>Lamiales</taxon>
        <taxon>Orobanchaceae</taxon>
        <taxon>Buchnereae</taxon>
        <taxon>Striga</taxon>
    </lineage>
</organism>
<evidence type="ECO:0000256" key="2">
    <source>
        <dbReference type="ARBA" id="ARBA00022857"/>
    </source>
</evidence>
<evidence type="ECO:0000256" key="6">
    <source>
        <dbReference type="ARBA" id="ARBA00037100"/>
    </source>
</evidence>
<dbReference type="OrthoDB" id="2735536at2759"/>
<evidence type="ECO:0000256" key="4">
    <source>
        <dbReference type="ARBA" id="ARBA00023241"/>
    </source>
</evidence>
<evidence type="ECO:0000256" key="7">
    <source>
        <dbReference type="ARBA" id="ARBA00039055"/>
    </source>
</evidence>
<keyword evidence="3" id="KW-0560">Oxidoreductase</keyword>
<dbReference type="InterPro" id="IPR001509">
    <property type="entry name" value="Epimerase_deHydtase"/>
</dbReference>
<evidence type="ECO:0000256" key="10">
    <source>
        <dbReference type="ARBA" id="ARBA00042087"/>
    </source>
</evidence>
<dbReference type="FunFam" id="3.40.50.720:FF:000085">
    <property type="entry name" value="Dihydroflavonol reductase"/>
    <property type="match status" value="1"/>
</dbReference>
<comment type="catalytic activity">
    <reaction evidence="12">
        <text>(2S)-flavan-4-ol + NADP(+) = (2S)-flavanone + NADPH + H(+)</text>
        <dbReference type="Rhea" id="RHEA:11228"/>
        <dbReference type="ChEBI" id="CHEBI:15378"/>
        <dbReference type="ChEBI" id="CHEBI:15605"/>
        <dbReference type="ChEBI" id="CHEBI:15606"/>
        <dbReference type="ChEBI" id="CHEBI:57783"/>
        <dbReference type="ChEBI" id="CHEBI:58349"/>
        <dbReference type="EC" id="1.1.1.234"/>
    </reaction>
</comment>
<name>A0A5A7PEU7_STRAF</name>
<evidence type="ECO:0000256" key="1">
    <source>
        <dbReference type="ARBA" id="ARBA00004935"/>
    </source>
</evidence>
<comment type="pathway">
    <text evidence="1">Pigment biosynthesis; anthocyanin biosynthesis.</text>
</comment>
<evidence type="ECO:0000256" key="8">
    <source>
        <dbReference type="ARBA" id="ARBA00039057"/>
    </source>
</evidence>
<evidence type="ECO:0000313" key="16">
    <source>
        <dbReference type="Proteomes" id="UP000325081"/>
    </source>
</evidence>
<evidence type="ECO:0000313" key="15">
    <source>
        <dbReference type="EMBL" id="GER31242.1"/>
    </source>
</evidence>
<keyword evidence="16" id="KW-1185">Reference proteome</keyword>
<dbReference type="GO" id="GO:0045552">
    <property type="term" value="F:dihydroflavanol 4-reductase activity"/>
    <property type="evidence" value="ECO:0007669"/>
    <property type="project" value="UniProtKB-EC"/>
</dbReference>
<dbReference type="AlphaFoldDB" id="A0A5A7PEU7"/>
<dbReference type="GO" id="GO:0047890">
    <property type="term" value="F:flavanone 4-reductase activity"/>
    <property type="evidence" value="ECO:0007669"/>
    <property type="project" value="UniProtKB-EC"/>
</dbReference>
<protein>
    <recommendedName>
        <fullName evidence="9">Dihydroflavonol 4-reductase</fullName>
        <ecNumber evidence="8">1.1.1.219</ecNumber>
        <ecNumber evidence="7">1.1.1.234</ecNumber>
    </recommendedName>
    <alternativeName>
        <fullName evidence="11">Dihydrokaempferol 4-reductase</fullName>
    </alternativeName>
    <alternativeName>
        <fullName evidence="10">Flavanone 4-reductase</fullName>
    </alternativeName>
</protein>
<accession>A0A5A7PEU7</accession>
<dbReference type="CDD" id="cd08958">
    <property type="entry name" value="FR_SDR_e"/>
    <property type="match status" value="1"/>
</dbReference>
<keyword evidence="2" id="KW-0521">NADP</keyword>
<dbReference type="EC" id="1.1.1.234" evidence="7"/>
<dbReference type="EMBL" id="BKCP01004439">
    <property type="protein sequence ID" value="GER31242.1"/>
    <property type="molecule type" value="Genomic_DNA"/>
</dbReference>
<evidence type="ECO:0000256" key="9">
    <source>
        <dbReference type="ARBA" id="ARBA00039963"/>
    </source>
</evidence>
<dbReference type="Pfam" id="PF01370">
    <property type="entry name" value="Epimerase"/>
    <property type="match status" value="1"/>
</dbReference>
<dbReference type="EC" id="1.1.1.219" evidence="8"/>
<keyword evidence="4" id="KW-0284">Flavonoid biosynthesis</keyword>
<dbReference type="Proteomes" id="UP000325081">
    <property type="component" value="Unassembled WGS sequence"/>
</dbReference>
<feature type="domain" description="NAD-dependent epimerase/dehydratase" evidence="14">
    <location>
        <begin position="10"/>
        <end position="252"/>
    </location>
</feature>
<dbReference type="SUPFAM" id="SSF51735">
    <property type="entry name" value="NAD(P)-binding Rossmann-fold domains"/>
    <property type="match status" value="1"/>
</dbReference>
<evidence type="ECO:0000256" key="3">
    <source>
        <dbReference type="ARBA" id="ARBA00023002"/>
    </source>
</evidence>
<reference evidence="16" key="1">
    <citation type="journal article" date="2019" name="Curr. Biol.">
        <title>Genome Sequence of Striga asiatica Provides Insight into the Evolution of Plant Parasitism.</title>
        <authorList>
            <person name="Yoshida S."/>
            <person name="Kim S."/>
            <person name="Wafula E.K."/>
            <person name="Tanskanen J."/>
            <person name="Kim Y.M."/>
            <person name="Honaas L."/>
            <person name="Yang Z."/>
            <person name="Spallek T."/>
            <person name="Conn C.E."/>
            <person name="Ichihashi Y."/>
            <person name="Cheong K."/>
            <person name="Cui S."/>
            <person name="Der J.P."/>
            <person name="Gundlach H."/>
            <person name="Jiao Y."/>
            <person name="Hori C."/>
            <person name="Ishida J.K."/>
            <person name="Kasahara H."/>
            <person name="Kiba T."/>
            <person name="Kim M.S."/>
            <person name="Koo N."/>
            <person name="Laohavisit A."/>
            <person name="Lee Y.H."/>
            <person name="Lumba S."/>
            <person name="McCourt P."/>
            <person name="Mortimer J.C."/>
            <person name="Mutuku J.M."/>
            <person name="Nomura T."/>
            <person name="Sasaki-Sekimoto Y."/>
            <person name="Seto Y."/>
            <person name="Wang Y."/>
            <person name="Wakatake T."/>
            <person name="Sakakibara H."/>
            <person name="Demura T."/>
            <person name="Yamaguchi S."/>
            <person name="Yoneyama K."/>
            <person name="Manabe R.I."/>
            <person name="Nelson D.C."/>
            <person name="Schulman A.H."/>
            <person name="Timko M.P."/>
            <person name="dePamphilis C.W."/>
            <person name="Choi D."/>
            <person name="Shirasu K."/>
        </authorList>
    </citation>
    <scope>NUCLEOTIDE SEQUENCE [LARGE SCALE GENOMIC DNA]</scope>
    <source>
        <strain evidence="16">cv. UVA1</strain>
    </source>
</reference>
<comment type="catalytic activity">
    <reaction evidence="13">
        <text>a (2R,3S,4S)-leucoanthocyanidin + NADP(+) = a (2R,3R)-dihydroflavonol + NADPH + H(+)</text>
        <dbReference type="Rhea" id="RHEA:54444"/>
        <dbReference type="ChEBI" id="CHEBI:15378"/>
        <dbReference type="ChEBI" id="CHEBI:57783"/>
        <dbReference type="ChEBI" id="CHEBI:58349"/>
        <dbReference type="ChEBI" id="CHEBI:138176"/>
        <dbReference type="ChEBI" id="CHEBI:138188"/>
        <dbReference type="EC" id="1.1.1.219"/>
    </reaction>
</comment>
<dbReference type="GO" id="GO:0009813">
    <property type="term" value="P:flavonoid biosynthetic process"/>
    <property type="evidence" value="ECO:0007669"/>
    <property type="project" value="UniProtKB-KW"/>
</dbReference>